<reference evidence="1 2" key="1">
    <citation type="journal article" date="2019" name="Commun. Biol.">
        <title>The bagworm genome reveals a unique fibroin gene that provides high tensile strength.</title>
        <authorList>
            <person name="Kono N."/>
            <person name="Nakamura H."/>
            <person name="Ohtoshi R."/>
            <person name="Tomita M."/>
            <person name="Numata K."/>
            <person name="Arakawa K."/>
        </authorList>
    </citation>
    <scope>NUCLEOTIDE SEQUENCE [LARGE SCALE GENOMIC DNA]</scope>
</reference>
<evidence type="ECO:0000313" key="2">
    <source>
        <dbReference type="Proteomes" id="UP000299102"/>
    </source>
</evidence>
<evidence type="ECO:0000313" key="1">
    <source>
        <dbReference type="EMBL" id="GBP11951.1"/>
    </source>
</evidence>
<dbReference type="AlphaFoldDB" id="A0A4C1TF75"/>
<accession>A0A4C1TF75</accession>
<comment type="caution">
    <text evidence="1">The sequence shown here is derived from an EMBL/GenBank/DDBJ whole genome shotgun (WGS) entry which is preliminary data.</text>
</comment>
<sequence>EFRASPFLKSRGLAFQQVDRALTAMPPHPQESPEVLVIQTHFTTYHHVAAEYASQPRWAEFFLRNQPGATNPRGTNIIMLGRARRAI</sequence>
<gene>
    <name evidence="1" type="ORF">EVAR_71298_1</name>
</gene>
<dbReference type="Proteomes" id="UP000299102">
    <property type="component" value="Unassembled WGS sequence"/>
</dbReference>
<feature type="non-terminal residue" evidence="1">
    <location>
        <position position="1"/>
    </location>
</feature>
<dbReference type="EMBL" id="BGZK01004980">
    <property type="protein sequence ID" value="GBP11951.1"/>
    <property type="molecule type" value="Genomic_DNA"/>
</dbReference>
<keyword evidence="2" id="KW-1185">Reference proteome</keyword>
<protein>
    <submittedName>
        <fullName evidence="1">Uncharacterized protein</fullName>
    </submittedName>
</protein>
<proteinExistence type="predicted"/>
<name>A0A4C1TF75_EUMVA</name>
<organism evidence="1 2">
    <name type="scientific">Eumeta variegata</name>
    <name type="common">Bagworm moth</name>
    <name type="synonym">Eumeta japonica</name>
    <dbReference type="NCBI Taxonomy" id="151549"/>
    <lineage>
        <taxon>Eukaryota</taxon>
        <taxon>Metazoa</taxon>
        <taxon>Ecdysozoa</taxon>
        <taxon>Arthropoda</taxon>
        <taxon>Hexapoda</taxon>
        <taxon>Insecta</taxon>
        <taxon>Pterygota</taxon>
        <taxon>Neoptera</taxon>
        <taxon>Endopterygota</taxon>
        <taxon>Lepidoptera</taxon>
        <taxon>Glossata</taxon>
        <taxon>Ditrysia</taxon>
        <taxon>Tineoidea</taxon>
        <taxon>Psychidae</taxon>
        <taxon>Oiketicinae</taxon>
        <taxon>Eumeta</taxon>
    </lineage>
</organism>